<dbReference type="InterPro" id="IPR000600">
    <property type="entry name" value="ROK"/>
</dbReference>
<dbReference type="AlphaFoldDB" id="G5KGM4"/>
<keyword evidence="3" id="KW-0119">Carbohydrate metabolism</keyword>
<dbReference type="SUPFAM" id="SSF53067">
    <property type="entry name" value="Actin-like ATPase domain"/>
    <property type="match status" value="1"/>
</dbReference>
<reference evidence="4 5" key="1">
    <citation type="journal article" date="2014" name="Int. J. Syst. Evol. Microbiol.">
        <title>Phylogenomics and the dynamic genome evolution of the genus Streptococcus.</title>
        <authorList>
            <consortium name="The Broad Institute Genome Sequencing Platform"/>
            <person name="Richards V.P."/>
            <person name="Palmer S.R."/>
            <person name="Pavinski Bitar P.D."/>
            <person name="Qin X."/>
            <person name="Weinstock G.M."/>
            <person name="Highlander S.K."/>
            <person name="Town C.D."/>
            <person name="Burne R.A."/>
            <person name="Stanhope M.J."/>
        </authorList>
    </citation>
    <scope>NUCLEOTIDE SEQUENCE [LARGE SCALE GENOMIC DNA]</scope>
    <source>
        <strain evidence="4 5">2285-97</strain>
    </source>
</reference>
<dbReference type="Pfam" id="PF00480">
    <property type="entry name" value="ROK"/>
    <property type="match status" value="1"/>
</dbReference>
<proteinExistence type="inferred from homology"/>
<dbReference type="Gene3D" id="3.30.420.40">
    <property type="match status" value="2"/>
</dbReference>
<dbReference type="GO" id="GO:0042732">
    <property type="term" value="P:D-xylose metabolic process"/>
    <property type="evidence" value="ECO:0007669"/>
    <property type="project" value="UniProtKB-KW"/>
</dbReference>
<evidence type="ECO:0000313" key="5">
    <source>
        <dbReference type="Proteomes" id="UP000005388"/>
    </source>
</evidence>
<dbReference type="InterPro" id="IPR036390">
    <property type="entry name" value="WH_DNA-bd_sf"/>
</dbReference>
<evidence type="ECO:0000256" key="3">
    <source>
        <dbReference type="ARBA" id="ARBA00022629"/>
    </source>
</evidence>
<dbReference type="Proteomes" id="UP000005388">
    <property type="component" value="Unassembled WGS sequence"/>
</dbReference>
<keyword evidence="5" id="KW-1185">Reference proteome</keyword>
<dbReference type="Gene3D" id="1.10.10.10">
    <property type="entry name" value="Winged helix-like DNA-binding domain superfamily/Winged helix DNA-binding domain"/>
    <property type="match status" value="1"/>
</dbReference>
<dbReference type="InterPro" id="IPR043129">
    <property type="entry name" value="ATPase_NBD"/>
</dbReference>
<keyword evidence="3" id="KW-0859">Xylose metabolism</keyword>
<comment type="caution">
    <text evidence="4">The sequence shown here is derived from an EMBL/GenBank/DDBJ whole genome shotgun (WGS) entry which is preliminary data.</text>
</comment>
<dbReference type="PANTHER" id="PTHR18964:SF149">
    <property type="entry name" value="BIFUNCTIONAL UDP-N-ACETYLGLUCOSAMINE 2-EPIMERASE_N-ACETYLMANNOSAMINE KINASE"/>
    <property type="match status" value="1"/>
</dbReference>
<organism evidence="4 5">
    <name type="scientific">Streptococcus urinalis 2285-97</name>
    <dbReference type="NCBI Taxonomy" id="764291"/>
    <lineage>
        <taxon>Bacteria</taxon>
        <taxon>Bacillati</taxon>
        <taxon>Bacillota</taxon>
        <taxon>Bacilli</taxon>
        <taxon>Lactobacillales</taxon>
        <taxon>Streptococcaceae</taxon>
        <taxon>Streptococcus</taxon>
    </lineage>
</organism>
<evidence type="ECO:0000313" key="4">
    <source>
        <dbReference type="EMBL" id="EHJ56882.1"/>
    </source>
</evidence>
<dbReference type="eggNOG" id="COG1940">
    <property type="taxonomic scope" value="Bacteria"/>
</dbReference>
<dbReference type="STRING" id="764291.STRUR_1348"/>
<sequence length="329" mass="37842">MSKLGTGQMRLDNYRKVIEVIQQDNIVDKKQVAEKTNLTVATVGTILNVFREKEIIKEKSKRLNQKGRPTVQYQLNPDFFHYLNLIFYKKESENFLAIEVHNAKSDCLFQDEQKMTELDESTLKTKLLPILKDDPDIQLIVVGLPALISEDSVIESDISAFKGKSIKTWFEALFNLPIIVKNDMNLCALGYYEQLDSKEDISYMWLPEHDGPGCGTVINGKLLEGRNQIAGEVIYLPFFNFLKSQNVTYTEDIIAKTIVSLSALMNPSQVVLVSQQLHQKDLIKIKSICHQYLPANFMPQLFLKKEYLNDYFKGMAVTATHFYWMQFAF</sequence>
<dbReference type="EMBL" id="AEUZ02000001">
    <property type="protein sequence ID" value="EHJ56882.1"/>
    <property type="molecule type" value="Genomic_DNA"/>
</dbReference>
<evidence type="ECO:0000256" key="1">
    <source>
        <dbReference type="ARBA" id="ARBA00002486"/>
    </source>
</evidence>
<name>G5KGM4_9STRE</name>
<dbReference type="InterPro" id="IPR036388">
    <property type="entry name" value="WH-like_DNA-bd_sf"/>
</dbReference>
<dbReference type="SUPFAM" id="SSF46785">
    <property type="entry name" value="Winged helix' DNA-binding domain"/>
    <property type="match status" value="1"/>
</dbReference>
<dbReference type="PANTHER" id="PTHR18964">
    <property type="entry name" value="ROK (REPRESSOR, ORF, KINASE) FAMILY"/>
    <property type="match status" value="1"/>
</dbReference>
<evidence type="ECO:0000256" key="2">
    <source>
        <dbReference type="ARBA" id="ARBA00006479"/>
    </source>
</evidence>
<dbReference type="RefSeq" id="WP_006739621.1">
    <property type="nucleotide sequence ID" value="NZ_AEUZ02000001.1"/>
</dbReference>
<protein>
    <submittedName>
        <fullName evidence="4">ROK family protein</fullName>
    </submittedName>
</protein>
<comment type="similarity">
    <text evidence="2">Belongs to the ROK (NagC/XylR) family.</text>
</comment>
<gene>
    <name evidence="4" type="ORF">STRUR_1348</name>
</gene>
<dbReference type="CDD" id="cd23763">
    <property type="entry name" value="ASKHA_ATPase_ROK"/>
    <property type="match status" value="1"/>
</dbReference>
<comment type="function">
    <text evidence="1">Transcriptional repressor of xylose-utilizing enzymes.</text>
</comment>
<accession>G5KGM4</accession>